<dbReference type="PANTHER" id="PTHR30026:SF22">
    <property type="entry name" value="OUTER MEMBRANE EFFLUX PROTEIN"/>
    <property type="match status" value="1"/>
</dbReference>
<dbReference type="PANTHER" id="PTHR30026">
    <property type="entry name" value="OUTER MEMBRANE PROTEIN TOLC"/>
    <property type="match status" value="1"/>
</dbReference>
<dbReference type="GO" id="GO:0009279">
    <property type="term" value="C:cell outer membrane"/>
    <property type="evidence" value="ECO:0007669"/>
    <property type="project" value="UniProtKB-SubCell"/>
</dbReference>
<feature type="compositionally biased region" description="Basic and acidic residues" evidence="8">
    <location>
        <begin position="473"/>
        <end position="486"/>
    </location>
</feature>
<evidence type="ECO:0000256" key="8">
    <source>
        <dbReference type="SAM" id="MobiDB-lite"/>
    </source>
</evidence>
<feature type="chain" id="PRO_5024345380" description="TolC family outer membrane protein" evidence="9">
    <location>
        <begin position="21"/>
        <end position="495"/>
    </location>
</feature>
<proteinExistence type="inferred from homology"/>
<dbReference type="GO" id="GO:1990281">
    <property type="term" value="C:efflux pump complex"/>
    <property type="evidence" value="ECO:0007669"/>
    <property type="project" value="TreeGrafter"/>
</dbReference>
<feature type="signal peptide" evidence="9">
    <location>
        <begin position="1"/>
        <end position="20"/>
    </location>
</feature>
<comment type="similarity">
    <text evidence="2">Belongs to the outer membrane factor (OMF) (TC 1.B.17) family.</text>
</comment>
<keyword evidence="6" id="KW-0472">Membrane</keyword>
<keyword evidence="3" id="KW-0813">Transport</keyword>
<sequence>MNIKKNLGVIFLLMPAYSHAVTLQEAVSAAMMHSPGVNSAREKIASAESGIGEATSAWFPSVSLNGGSPLSTGDKERDNSYSLEVKQRLFDFGKAGARIDHAESNQQAEKHSAKNDMEVVAAKVAEAFISTLKYKKIIENTKNHLLAQQEILNLATIRASGGVDNLGDVTQVRVRIMAVEAEQTNYIAQLNAAERDYFTLTGNKPEGLEEPDTGLFIRPDPATLRNKIEESPSVVVMRDKQEMARHEYAYTSKGWLPELSLSVGTGKDGYNDKNETTVMLNVTSNLFDGGGQIYRSQGAAHRMSSARWDVEHQIEELTTRTSRLVQEALSLLRQQKIYDAKVLQADRVRELYREQYKVNRRSVLDILNAEQDYFQTQNGLASSQYDYLIQMVRIYSELGNLESTLSQRSSSLRPILAEKLAIPDSTSQGKSAYLPEQSKAAIHFVDQISQQQVKGRSTSKTAAMQSNSIPKNSESHPQETEQKELVDPFVLMGLR</sequence>
<dbReference type="RefSeq" id="WP_153859057.1">
    <property type="nucleotide sequence ID" value="NZ_CP045913.1"/>
</dbReference>
<evidence type="ECO:0008006" key="12">
    <source>
        <dbReference type="Google" id="ProtNLM"/>
    </source>
</evidence>
<dbReference type="GO" id="GO:0015562">
    <property type="term" value="F:efflux transmembrane transporter activity"/>
    <property type="evidence" value="ECO:0007669"/>
    <property type="project" value="InterPro"/>
</dbReference>
<keyword evidence="7" id="KW-0998">Cell outer membrane</keyword>
<dbReference type="Gene3D" id="1.20.1600.10">
    <property type="entry name" value="Outer membrane efflux proteins (OEP)"/>
    <property type="match status" value="1"/>
</dbReference>
<evidence type="ECO:0000256" key="1">
    <source>
        <dbReference type="ARBA" id="ARBA00004442"/>
    </source>
</evidence>
<gene>
    <name evidence="10" type="ORF">GHV41_14850</name>
</gene>
<name>A0A5Q2VDE8_SERPR</name>
<organism evidence="10 11">
    <name type="scientific">Serratia proteamaculans</name>
    <dbReference type="NCBI Taxonomy" id="28151"/>
    <lineage>
        <taxon>Bacteria</taxon>
        <taxon>Pseudomonadati</taxon>
        <taxon>Pseudomonadota</taxon>
        <taxon>Gammaproteobacteria</taxon>
        <taxon>Enterobacterales</taxon>
        <taxon>Yersiniaceae</taxon>
        <taxon>Serratia</taxon>
    </lineage>
</organism>
<protein>
    <recommendedName>
        <fullName evidence="12">TolC family outer membrane protein</fullName>
    </recommendedName>
</protein>
<keyword evidence="5" id="KW-0812">Transmembrane</keyword>
<comment type="subcellular location">
    <subcellularLocation>
        <location evidence="1">Cell outer membrane</location>
    </subcellularLocation>
</comment>
<evidence type="ECO:0000256" key="7">
    <source>
        <dbReference type="ARBA" id="ARBA00023237"/>
    </source>
</evidence>
<evidence type="ECO:0000256" key="3">
    <source>
        <dbReference type="ARBA" id="ARBA00022448"/>
    </source>
</evidence>
<reference evidence="10 11" key="1">
    <citation type="submission" date="2019-11" db="EMBL/GenBank/DDBJ databases">
        <title>The Phosphoenolpyruvate Phosphotransferase System Regulates Serratia proteamaculans 336X Biofilm Formation and Wheat Roots colonization.</title>
        <authorList>
            <person name="Liu F."/>
        </authorList>
    </citation>
    <scope>NUCLEOTIDE SEQUENCE [LARGE SCALE GENOMIC DNA]</scope>
    <source>
        <strain evidence="10 11">336X</strain>
    </source>
</reference>
<keyword evidence="9" id="KW-0732">Signal</keyword>
<accession>A0A5Q2VDE8</accession>
<evidence type="ECO:0000256" key="2">
    <source>
        <dbReference type="ARBA" id="ARBA00007613"/>
    </source>
</evidence>
<dbReference type="SUPFAM" id="SSF56954">
    <property type="entry name" value="Outer membrane efflux proteins (OEP)"/>
    <property type="match status" value="1"/>
</dbReference>
<dbReference type="Proteomes" id="UP000381260">
    <property type="component" value="Chromosome"/>
</dbReference>
<dbReference type="InterPro" id="IPR051906">
    <property type="entry name" value="TolC-like"/>
</dbReference>
<dbReference type="Pfam" id="PF02321">
    <property type="entry name" value="OEP"/>
    <property type="match status" value="2"/>
</dbReference>
<evidence type="ECO:0000313" key="11">
    <source>
        <dbReference type="Proteomes" id="UP000381260"/>
    </source>
</evidence>
<feature type="compositionally biased region" description="Polar residues" evidence="8">
    <location>
        <begin position="455"/>
        <end position="472"/>
    </location>
</feature>
<dbReference type="AlphaFoldDB" id="A0A5Q2VDE8"/>
<evidence type="ECO:0000256" key="6">
    <source>
        <dbReference type="ARBA" id="ARBA00023136"/>
    </source>
</evidence>
<dbReference type="InterPro" id="IPR003423">
    <property type="entry name" value="OMP_efflux"/>
</dbReference>
<feature type="region of interest" description="Disordered" evidence="8">
    <location>
        <begin position="455"/>
        <end position="487"/>
    </location>
</feature>
<evidence type="ECO:0000256" key="4">
    <source>
        <dbReference type="ARBA" id="ARBA00022452"/>
    </source>
</evidence>
<keyword evidence="4" id="KW-1134">Transmembrane beta strand</keyword>
<evidence type="ECO:0000256" key="9">
    <source>
        <dbReference type="SAM" id="SignalP"/>
    </source>
</evidence>
<evidence type="ECO:0000313" key="10">
    <source>
        <dbReference type="EMBL" id="QGH62025.1"/>
    </source>
</evidence>
<dbReference type="GO" id="GO:0015288">
    <property type="term" value="F:porin activity"/>
    <property type="evidence" value="ECO:0007669"/>
    <property type="project" value="TreeGrafter"/>
</dbReference>
<evidence type="ECO:0000256" key="5">
    <source>
        <dbReference type="ARBA" id="ARBA00022692"/>
    </source>
</evidence>
<dbReference type="EMBL" id="CP045913">
    <property type="protein sequence ID" value="QGH62025.1"/>
    <property type="molecule type" value="Genomic_DNA"/>
</dbReference>